<dbReference type="SMART" id="SM01052">
    <property type="entry name" value="CAP_GLY"/>
    <property type="match status" value="1"/>
</dbReference>
<keyword evidence="4" id="KW-1185">Reference proteome</keyword>
<evidence type="ECO:0000313" key="4">
    <source>
        <dbReference type="Proteomes" id="UP000605846"/>
    </source>
</evidence>
<dbReference type="InterPro" id="IPR036859">
    <property type="entry name" value="CAP-Gly_dom_sf"/>
</dbReference>
<dbReference type="AlphaFoldDB" id="A0A8H7BE79"/>
<dbReference type="Gene3D" id="2.30.30.190">
    <property type="entry name" value="CAP Gly-rich-like domain"/>
    <property type="match status" value="1"/>
</dbReference>
<organism evidence="3 4">
    <name type="scientific">Apophysomyces ossiformis</name>
    <dbReference type="NCBI Taxonomy" id="679940"/>
    <lineage>
        <taxon>Eukaryota</taxon>
        <taxon>Fungi</taxon>
        <taxon>Fungi incertae sedis</taxon>
        <taxon>Mucoromycota</taxon>
        <taxon>Mucoromycotina</taxon>
        <taxon>Mucoromycetes</taxon>
        <taxon>Mucorales</taxon>
        <taxon>Mucorineae</taxon>
        <taxon>Mucoraceae</taxon>
        <taxon>Apophysomyces</taxon>
    </lineage>
</organism>
<dbReference type="PROSITE" id="PS50245">
    <property type="entry name" value="CAP_GLY_2"/>
    <property type="match status" value="1"/>
</dbReference>
<feature type="domain" description="CAP-Gly" evidence="2">
    <location>
        <begin position="315"/>
        <end position="347"/>
    </location>
</feature>
<dbReference type="SUPFAM" id="SSF74924">
    <property type="entry name" value="Cap-Gly domain"/>
    <property type="match status" value="1"/>
</dbReference>
<evidence type="ECO:0000259" key="2">
    <source>
        <dbReference type="PROSITE" id="PS50245"/>
    </source>
</evidence>
<dbReference type="Proteomes" id="UP000605846">
    <property type="component" value="Unassembled WGS sequence"/>
</dbReference>
<feature type="compositionally biased region" description="Low complexity" evidence="1">
    <location>
        <begin position="47"/>
        <end position="71"/>
    </location>
</feature>
<feature type="compositionally biased region" description="Low complexity" evidence="1">
    <location>
        <begin position="205"/>
        <end position="222"/>
    </location>
</feature>
<feature type="compositionally biased region" description="Acidic residues" evidence="1">
    <location>
        <begin position="261"/>
        <end position="272"/>
    </location>
</feature>
<feature type="compositionally biased region" description="Low complexity" evidence="1">
    <location>
        <begin position="92"/>
        <end position="111"/>
    </location>
</feature>
<accession>A0A8H7BE79</accession>
<name>A0A8H7BE79_9FUNG</name>
<protein>
    <recommendedName>
        <fullName evidence="2">CAP-Gly domain-containing protein</fullName>
    </recommendedName>
</protein>
<feature type="compositionally biased region" description="Basic and acidic residues" evidence="1">
    <location>
        <begin position="136"/>
        <end position="145"/>
    </location>
</feature>
<reference evidence="3" key="1">
    <citation type="submission" date="2020-01" db="EMBL/GenBank/DDBJ databases">
        <title>Genome Sequencing of Three Apophysomyces-Like Fungal Strains Confirms a Novel Fungal Genus in the Mucoromycota with divergent Burkholderia-like Endosymbiotic Bacteria.</title>
        <authorList>
            <person name="Stajich J.E."/>
            <person name="Macias A.M."/>
            <person name="Carter-House D."/>
            <person name="Lovett B."/>
            <person name="Kasson L.R."/>
            <person name="Berry K."/>
            <person name="Grigoriev I."/>
            <person name="Chang Y."/>
            <person name="Spatafora J."/>
            <person name="Kasson M.T."/>
        </authorList>
    </citation>
    <scope>NUCLEOTIDE SEQUENCE</scope>
    <source>
        <strain evidence="3">NRRL A-21654</strain>
    </source>
</reference>
<feature type="compositionally biased region" description="Basic and acidic residues" evidence="1">
    <location>
        <begin position="72"/>
        <end position="89"/>
    </location>
</feature>
<comment type="caution">
    <text evidence="3">The sequence shown here is derived from an EMBL/GenBank/DDBJ whole genome shotgun (WGS) entry which is preliminary data.</text>
</comment>
<sequence>MPLFGFRKAKRFSDKALRLRKTKSTGSVPVDVEKKTLFVPAIKTESNTSTTTYSTSSHTMSRTSSISSQSTSHKEQEQENNVPKERKSSDATTTSETTIQNNNNNNNTTKNHLAPPAPTTTPMPTIKKSVSSPTTPKEDTTSHHDYLSKVNTINVGDLELLLSMETQARMDAQEERERNEAAARESAYLTPRPSRLKFALPVTPPRSRSPAATPYPRARPTSIADDGSSHLRLKANKKKSQETCASGNRRRSRWSRIMSSDPDDDSSTDEEEKALVEKPLVLGAKVRLIRRPLPTLGYIRYLGPVGEKEEEEDMVGIELEHRVGNNDGSIYGKRYFQTDAHRGIFVKRNECALV</sequence>
<feature type="region of interest" description="Disordered" evidence="1">
    <location>
        <begin position="47"/>
        <end position="145"/>
    </location>
</feature>
<feature type="compositionally biased region" description="Basic and acidic residues" evidence="1">
    <location>
        <begin position="171"/>
        <end position="183"/>
    </location>
</feature>
<feature type="region of interest" description="Disordered" evidence="1">
    <location>
        <begin position="170"/>
        <end position="272"/>
    </location>
</feature>
<proteinExistence type="predicted"/>
<dbReference type="InterPro" id="IPR000938">
    <property type="entry name" value="CAP-Gly_domain"/>
</dbReference>
<dbReference type="Pfam" id="PF01302">
    <property type="entry name" value="CAP_GLY"/>
    <property type="match status" value="1"/>
</dbReference>
<dbReference type="OrthoDB" id="2130750at2759"/>
<evidence type="ECO:0000313" key="3">
    <source>
        <dbReference type="EMBL" id="KAF7721285.1"/>
    </source>
</evidence>
<evidence type="ECO:0000256" key="1">
    <source>
        <dbReference type="SAM" id="MobiDB-lite"/>
    </source>
</evidence>
<dbReference type="EMBL" id="JABAYA010000284">
    <property type="protein sequence ID" value="KAF7721285.1"/>
    <property type="molecule type" value="Genomic_DNA"/>
</dbReference>
<gene>
    <name evidence="3" type="ORF">EC973_004978</name>
</gene>